<proteinExistence type="predicted"/>
<dbReference type="InterPro" id="IPR000905">
    <property type="entry name" value="Gcp-like_dom"/>
</dbReference>
<dbReference type="NCBIfam" id="TIGR03725">
    <property type="entry name" value="T6A_YeaZ"/>
    <property type="match status" value="1"/>
</dbReference>
<dbReference type="PANTHER" id="PTHR11735:SF11">
    <property type="entry name" value="TRNA THREONYLCARBAMOYLADENOSINE BIOSYNTHESIS PROTEIN TSAB"/>
    <property type="match status" value="1"/>
</dbReference>
<dbReference type="Gene3D" id="3.30.420.40">
    <property type="match status" value="2"/>
</dbReference>
<dbReference type="CDD" id="cd24032">
    <property type="entry name" value="ASKHA_NBD_TsaB"/>
    <property type="match status" value="1"/>
</dbReference>
<dbReference type="EC" id="2.3.1.234" evidence="2"/>
<dbReference type="EMBL" id="JAWJZB010000003">
    <property type="protein sequence ID" value="MDV5087906.1"/>
    <property type="molecule type" value="Genomic_DNA"/>
</dbReference>
<keyword evidence="2" id="KW-0808">Transferase</keyword>
<evidence type="ECO:0000313" key="3">
    <source>
        <dbReference type="Proteomes" id="UP001272515"/>
    </source>
</evidence>
<dbReference type="SUPFAM" id="SSF53067">
    <property type="entry name" value="Actin-like ATPase domain"/>
    <property type="match status" value="2"/>
</dbReference>
<dbReference type="Pfam" id="PF00814">
    <property type="entry name" value="TsaD"/>
    <property type="match status" value="1"/>
</dbReference>
<accession>A0ABU3Z8A6</accession>
<dbReference type="PANTHER" id="PTHR11735">
    <property type="entry name" value="TRNA N6-ADENOSINE THREONYLCARBAMOYLTRANSFERASE"/>
    <property type="match status" value="1"/>
</dbReference>
<dbReference type="InterPro" id="IPR043129">
    <property type="entry name" value="ATPase_NBD"/>
</dbReference>
<evidence type="ECO:0000313" key="2">
    <source>
        <dbReference type="EMBL" id="MDV5087906.1"/>
    </source>
</evidence>
<comment type="caution">
    <text evidence="2">The sequence shown here is derived from an EMBL/GenBank/DDBJ whole genome shotgun (WGS) entry which is preliminary data.</text>
</comment>
<name>A0ABU3Z8A6_9FIRM</name>
<gene>
    <name evidence="2" type="primary">tsaB</name>
    <name evidence="2" type="ORF">RVY80_03465</name>
</gene>
<dbReference type="GO" id="GO:0061711">
    <property type="term" value="F:tRNA N(6)-L-threonylcarbamoyladenine synthase activity"/>
    <property type="evidence" value="ECO:0007669"/>
    <property type="project" value="UniProtKB-EC"/>
</dbReference>
<evidence type="ECO:0000259" key="1">
    <source>
        <dbReference type="Pfam" id="PF00814"/>
    </source>
</evidence>
<keyword evidence="3" id="KW-1185">Reference proteome</keyword>
<feature type="domain" description="Gcp-like" evidence="1">
    <location>
        <begin position="33"/>
        <end position="226"/>
    </location>
</feature>
<dbReference type="InterPro" id="IPR022496">
    <property type="entry name" value="T6A_TsaB"/>
</dbReference>
<keyword evidence="2" id="KW-0012">Acyltransferase</keyword>
<dbReference type="Proteomes" id="UP001272515">
    <property type="component" value="Unassembled WGS sequence"/>
</dbReference>
<dbReference type="RefSeq" id="WP_295192713.1">
    <property type="nucleotide sequence ID" value="NZ_JAWJZA010000001.1"/>
</dbReference>
<reference evidence="2 3" key="1">
    <citation type="submission" date="2023-10" db="EMBL/GenBank/DDBJ databases">
        <title>Veillonella sp. nov., isolated from a pig farm feces dump.</title>
        <authorList>
            <person name="Chang Y.-H."/>
        </authorList>
    </citation>
    <scope>NUCLEOTIDE SEQUENCE [LARGE SCALE GENOMIC DNA]</scope>
    <source>
        <strain evidence="2 3">YH-vei2233</strain>
    </source>
</reference>
<sequence>MWLGIETSSLVSSVALVDETRVIGEITMQAGFTHSEQLVPHIDALFNMTGKQKSDLTGIVVSTGPGSFTGLRIGMGTAKAMAYALNIPLYGVMTMDGMAYNLPYCEGIISVLIDAQKKNVYEARYEWQDNSLICTQLPMVKAAVDLMNEVVADGHSITFIGDGIKRITKLMPDDTPHIRIAPMTATIPKASSLVLAAMPQIEAGETENPMTMVPYYIRRSEAEVVWEEKHKDNVDMLAQNSTVIVIETVKTANVLTSLDDSTYIDATNHTGDIAKVSVTTDKTSEVDL</sequence>
<organism evidence="2 3">
    <name type="scientific">Veillonella absiana</name>
    <dbReference type="NCBI Taxonomy" id="3079305"/>
    <lineage>
        <taxon>Bacteria</taxon>
        <taxon>Bacillati</taxon>
        <taxon>Bacillota</taxon>
        <taxon>Negativicutes</taxon>
        <taxon>Veillonellales</taxon>
        <taxon>Veillonellaceae</taxon>
        <taxon>Veillonella</taxon>
    </lineage>
</organism>
<protein>
    <submittedName>
        <fullName evidence="2">tRNA (Adenosine(37)-N6)-threonylcarbamoyltransferase complex dimerization subunit type 1 TsaB</fullName>
        <ecNumber evidence="2">2.3.1.234</ecNumber>
    </submittedName>
</protein>